<evidence type="ECO:0008006" key="3">
    <source>
        <dbReference type="Google" id="ProtNLM"/>
    </source>
</evidence>
<protein>
    <recommendedName>
        <fullName evidence="3">GpE family phage tail protein</fullName>
    </recommendedName>
</protein>
<dbReference type="Proteomes" id="UP001239085">
    <property type="component" value="Unassembled WGS sequence"/>
</dbReference>
<proteinExistence type="predicted"/>
<keyword evidence="2" id="KW-1185">Reference proteome</keyword>
<evidence type="ECO:0000313" key="2">
    <source>
        <dbReference type="Proteomes" id="UP001239085"/>
    </source>
</evidence>
<comment type="caution">
    <text evidence="1">The sequence shown here is derived from an EMBL/GenBank/DDBJ whole genome shotgun (WGS) entry which is preliminary data.</text>
</comment>
<accession>A0ABU0PFG7</accession>
<organism evidence="1 2">
    <name type="scientific">Microbacterium murale</name>
    <dbReference type="NCBI Taxonomy" id="1081040"/>
    <lineage>
        <taxon>Bacteria</taxon>
        <taxon>Bacillati</taxon>
        <taxon>Actinomycetota</taxon>
        <taxon>Actinomycetes</taxon>
        <taxon>Micrococcales</taxon>
        <taxon>Microbacteriaceae</taxon>
        <taxon>Microbacterium</taxon>
    </lineage>
</organism>
<sequence>MDDVTAERLEDMASFVVAFHWTPADYMSMTLAEREAILTAQRRQAKRST</sequence>
<reference evidence="1 2" key="1">
    <citation type="submission" date="2023-07" db="EMBL/GenBank/DDBJ databases">
        <title>Comparative genomics of wheat-associated soil bacteria to identify genetic determinants of phenazine resistance.</title>
        <authorList>
            <person name="Mouncey N."/>
        </authorList>
    </citation>
    <scope>NUCLEOTIDE SEQUENCE [LARGE SCALE GENOMIC DNA]</scope>
    <source>
        <strain evidence="1 2">W2I7</strain>
    </source>
</reference>
<dbReference type="EMBL" id="JAUSXK010000001">
    <property type="protein sequence ID" value="MDQ0645667.1"/>
    <property type="molecule type" value="Genomic_DNA"/>
</dbReference>
<name>A0ABU0PFG7_9MICO</name>
<gene>
    <name evidence="1" type="ORF">QFZ46_003827</name>
</gene>
<evidence type="ECO:0000313" key="1">
    <source>
        <dbReference type="EMBL" id="MDQ0645667.1"/>
    </source>
</evidence>